<dbReference type="EMBL" id="KQ947437">
    <property type="protein sequence ID" value="KUJ08105.1"/>
    <property type="molecule type" value="Genomic_DNA"/>
</dbReference>
<feature type="compositionally biased region" description="Basic residues" evidence="5">
    <location>
        <begin position="166"/>
        <end position="177"/>
    </location>
</feature>
<evidence type="ECO:0000256" key="1">
    <source>
        <dbReference type="ARBA" id="ARBA00022676"/>
    </source>
</evidence>
<sequence>MAKAGPSKPKTRSQTASYKLPATFDPTDFAKLKVAGLKARLDKQKIFFHPGANKPELQATYVLCLMGVFVPNKRGDAALVEKVAGWCKMRVEALHDELEDRKLVKGANRWECIGVLVAHEMKDIGSEEGSEYEEPPKKKTKFTLRGRGKGKKEMDVEESPDENVKKSKTKKKRKQKKAVVEDESSDEDARETKRKDKLKKRLPVVVEESSEEELPSAKANGKGKETELDKPAEQSTSKGTGKEIATPDSLAQDGQPESSTAIEKPFKHPTPAVMNLLISTIFADLAKPETILITAYPGIPCKTKDEVVNHFNTFQAFQTQDALSKILDKPSSDADTLLSWIASNYGADIIPAEGDLKIPGFANEVTQFIIAKPRADLEELWKKEYRKDKETSILLFHGSSYVNLQSILRRGFLQSVDTGHGVGVFVAACPTMSNGYATSGSNGYTHLENGTIATASPVARGSGWKMDPFASRRLMLGCEATGKGRPQATGAQEVHVITNMKSVMARYIFLIPESQHVVIPTRAQVGPTMITAFDKIRDGLEDEAPNEISPKLLPALKKKTTPDFKAMNLILSSVFSDISLHGKPKDCPFKTSNDVLAAFEHIPSFTSQKELEQILGDTSNPAHVGHDAERQRLWKRCFKIDSEKSMMLFHGTGLQNLQSILRIGFKAAGDTRYGPGLFMGLELETSLGYVGDRKPLLQPWKSDTYHKRFGLLFGCEVTDNGLPLVHDYQDQDDNAVVINRLRAIVPRYLFLVPLGAEYWTTVQQTRMPPRNEVNDPMMKAFEKIRALIKEKSAGSSG</sequence>
<dbReference type="KEGG" id="psco:LY89DRAFT_742398"/>
<dbReference type="SUPFAM" id="SSF56399">
    <property type="entry name" value="ADP-ribosylation"/>
    <property type="match status" value="2"/>
</dbReference>
<dbReference type="Gene3D" id="3.90.228.10">
    <property type="match status" value="2"/>
</dbReference>
<dbReference type="OrthoDB" id="109543at2759"/>
<evidence type="ECO:0000256" key="2">
    <source>
        <dbReference type="ARBA" id="ARBA00022679"/>
    </source>
</evidence>
<dbReference type="GO" id="GO:0016779">
    <property type="term" value="F:nucleotidyltransferase activity"/>
    <property type="evidence" value="ECO:0007669"/>
    <property type="project" value="UniProtKB-KW"/>
</dbReference>
<dbReference type="PANTHER" id="PTHR21328">
    <property type="entry name" value="POLY ADP-RIBOSE POLYMERASE FAMILY, MEMBER PARP"/>
    <property type="match status" value="1"/>
</dbReference>
<accession>A0A132B6S3</accession>
<dbReference type="Proteomes" id="UP000070700">
    <property type="component" value="Unassembled WGS sequence"/>
</dbReference>
<dbReference type="InterPro" id="IPR012317">
    <property type="entry name" value="Poly(ADP-ribose)pol_cat_dom"/>
</dbReference>
<keyword evidence="2" id="KW-0808">Transferase</keyword>
<dbReference type="InParanoid" id="A0A132B6S3"/>
<evidence type="ECO:0000313" key="8">
    <source>
        <dbReference type="Proteomes" id="UP000070700"/>
    </source>
</evidence>
<evidence type="ECO:0000313" key="7">
    <source>
        <dbReference type="EMBL" id="KUJ08105.1"/>
    </source>
</evidence>
<keyword evidence="8" id="KW-1185">Reference proteome</keyword>
<keyword evidence="3" id="KW-0548">Nucleotidyltransferase</keyword>
<evidence type="ECO:0000256" key="5">
    <source>
        <dbReference type="SAM" id="MobiDB-lite"/>
    </source>
</evidence>
<dbReference type="InterPro" id="IPR051838">
    <property type="entry name" value="ARTD_PARP"/>
</dbReference>
<feature type="compositionally biased region" description="Basic and acidic residues" evidence="5">
    <location>
        <begin position="222"/>
        <end position="232"/>
    </location>
</feature>
<dbReference type="GO" id="GO:0003950">
    <property type="term" value="F:NAD+ poly-ADP-ribosyltransferase activity"/>
    <property type="evidence" value="ECO:0007669"/>
    <property type="project" value="InterPro"/>
</dbReference>
<keyword evidence="1" id="KW-0328">Glycosyltransferase</keyword>
<keyword evidence="4" id="KW-0520">NAD</keyword>
<organism evidence="7 8">
    <name type="scientific">Mollisia scopiformis</name>
    <name type="common">Conifer needle endophyte fungus</name>
    <name type="synonym">Phialocephala scopiformis</name>
    <dbReference type="NCBI Taxonomy" id="149040"/>
    <lineage>
        <taxon>Eukaryota</taxon>
        <taxon>Fungi</taxon>
        <taxon>Dikarya</taxon>
        <taxon>Ascomycota</taxon>
        <taxon>Pezizomycotina</taxon>
        <taxon>Leotiomycetes</taxon>
        <taxon>Helotiales</taxon>
        <taxon>Mollisiaceae</taxon>
        <taxon>Mollisia</taxon>
    </lineage>
</organism>
<dbReference type="Pfam" id="PF00644">
    <property type="entry name" value="PARP"/>
    <property type="match status" value="1"/>
</dbReference>
<feature type="region of interest" description="Disordered" evidence="5">
    <location>
        <begin position="126"/>
        <end position="266"/>
    </location>
</feature>
<feature type="domain" description="PARP catalytic" evidence="6">
    <location>
        <begin position="383"/>
        <end position="442"/>
    </location>
</feature>
<proteinExistence type="predicted"/>
<protein>
    <recommendedName>
        <fullName evidence="6">PARP catalytic domain-containing protein</fullName>
    </recommendedName>
</protein>
<dbReference type="STRING" id="149040.A0A132B6S3"/>
<evidence type="ECO:0000259" key="6">
    <source>
        <dbReference type="Pfam" id="PF00644"/>
    </source>
</evidence>
<evidence type="ECO:0000256" key="4">
    <source>
        <dbReference type="ARBA" id="ARBA00023027"/>
    </source>
</evidence>
<dbReference type="GeneID" id="28830546"/>
<name>A0A132B6S3_MOLSC</name>
<dbReference type="RefSeq" id="XP_018062460.1">
    <property type="nucleotide sequence ID" value="XM_018220820.1"/>
</dbReference>
<gene>
    <name evidence="7" type="ORF">LY89DRAFT_742398</name>
</gene>
<evidence type="ECO:0000256" key="3">
    <source>
        <dbReference type="ARBA" id="ARBA00022695"/>
    </source>
</evidence>
<feature type="compositionally biased region" description="Basic residues" evidence="5">
    <location>
        <begin position="138"/>
        <end position="150"/>
    </location>
</feature>
<dbReference type="AlphaFoldDB" id="A0A132B6S3"/>
<reference evidence="7 8" key="1">
    <citation type="submission" date="2015-10" db="EMBL/GenBank/DDBJ databases">
        <title>Full genome of DAOMC 229536 Phialocephala scopiformis, a fungal endophyte of spruce producing the potent anti-insectan compound rugulosin.</title>
        <authorList>
            <consortium name="DOE Joint Genome Institute"/>
            <person name="Walker A.K."/>
            <person name="Frasz S.L."/>
            <person name="Seifert K.A."/>
            <person name="Miller J.D."/>
            <person name="Mondo S.J."/>
            <person name="Labutti K."/>
            <person name="Lipzen A."/>
            <person name="Dockter R."/>
            <person name="Kennedy M."/>
            <person name="Grigoriev I.V."/>
            <person name="Spatafora J.W."/>
        </authorList>
    </citation>
    <scope>NUCLEOTIDE SEQUENCE [LARGE SCALE GENOMIC DNA]</scope>
    <source>
        <strain evidence="7 8">CBS 120377</strain>
    </source>
</reference>